<dbReference type="VEuPathDB" id="ToxoDB:NCLIV_018640"/>
<dbReference type="EMBL" id="FR823387">
    <property type="protein sequence ID" value="CBZ52074.1"/>
    <property type="molecule type" value="Genomic_DNA"/>
</dbReference>
<dbReference type="OMA" id="CISPWSF"/>
<keyword evidence="2" id="KW-0472">Membrane</keyword>
<feature type="compositionally biased region" description="Basic and acidic residues" evidence="1">
    <location>
        <begin position="229"/>
        <end position="247"/>
    </location>
</feature>
<protein>
    <submittedName>
        <fullName evidence="3">69N21, related</fullName>
    </submittedName>
</protein>
<dbReference type="Proteomes" id="UP000007494">
    <property type="component" value="Chromosome VI"/>
</dbReference>
<feature type="compositionally biased region" description="Low complexity" evidence="1">
    <location>
        <begin position="788"/>
        <end position="801"/>
    </location>
</feature>
<dbReference type="OrthoDB" id="10323557at2759"/>
<evidence type="ECO:0000313" key="4">
    <source>
        <dbReference type="EMBL" id="CEL66035.1"/>
    </source>
</evidence>
<feature type="region of interest" description="Disordered" evidence="1">
    <location>
        <begin position="417"/>
        <end position="444"/>
    </location>
</feature>
<feature type="transmembrane region" description="Helical" evidence="2">
    <location>
        <begin position="307"/>
        <end position="328"/>
    </location>
</feature>
<feature type="region of interest" description="Disordered" evidence="1">
    <location>
        <begin position="457"/>
        <end position="489"/>
    </location>
</feature>
<feature type="compositionally biased region" description="Polar residues" evidence="1">
    <location>
        <begin position="474"/>
        <end position="489"/>
    </location>
</feature>
<sequence>MSHQYPFLFRSATADKSHTTGVGFLVSLRRKDGLQINEADVASPVEWHSDSDCEDEGSLLMDYSSRPETSDASSHLPDEEIVYGVTAESQADHGIFTRNTSATSNTPKGSASTSSQGTILAGSSFARPRTPPSPRDATWASGHTGEIYTQTRDGCSPEGNLAGNVSPNGGSPAWRGKKLRVDFRGGEDVPAAAGDPSPPERRDSRNGCRQPRSAPQGQGEKTPISSSESTDRRGTEGAGESLKRQGDPQRAVKTGVFLTGALTVPVGLVAFACISPWSFGSGSALLAGGALVFLFGYFGTTLSSRPLLLVYLALLCCFLAGLLVATVFNTHLAIQAFRAVRHVYFDTPEEVAAASRRLETALGSIHATTSETTLPPPPDFPVREITNENLPKWRNSNSQKLAISSETDVRVLSKGLAPLTTGETNQEPAAPNARPPETGKGSSTLFGAKREALSVSASSHSTLVGQWSEKRTTAQHSLGESSTWQSPFSPESIGNKSAFLGFSVAPEVNLNAESNRNVLLRKAPAVFSGSTDGYRDGSALQQGSTPRGPPSLHDREGGDENEGSARDKNVSLRHNTDPLGPLDVHLQEGLADSFSLLGGTSPVRSRSPSALDPKSFVTTSHVTETGEMYREHRQRELVDVQQSPPKASFQRRFDKPEFSENSPGAESVAPPSTRLASGVEGRLSLLHGPQANKAIGLQATTLPVIRVEAARCNAVPLSLSKYIGPTKLQLETYGLICGFSLYNVWGVVDAWNVDCENFCGNKYLATKRYIWNVGHDASQDSETEHATAGGSLSSPGPGAPAFRGERRMQASRTRSEPWSVLRPQKKTAKREARDPRATQTRLTARDDALKAWRETTSVADQIKCMELALNLSCGVVKSFYLVLLPGLSVVMVVTSLALFTAGTSLVKKGFQLRKALAE</sequence>
<feature type="transmembrane region" description="Helical" evidence="2">
    <location>
        <begin position="879"/>
        <end position="906"/>
    </location>
</feature>
<feature type="region of interest" description="Disordered" evidence="1">
    <location>
        <begin position="47"/>
        <end position="77"/>
    </location>
</feature>
<keyword evidence="5" id="KW-1185">Reference proteome</keyword>
<proteinExistence type="predicted"/>
<evidence type="ECO:0000256" key="1">
    <source>
        <dbReference type="SAM" id="MobiDB-lite"/>
    </source>
</evidence>
<reference evidence="4" key="4">
    <citation type="journal article" date="2015" name="PLoS ONE">
        <title>Comprehensive Evaluation of Toxoplasma gondii VEG and Neospora caninum LIV Genomes with Tachyzoite Stage Transcriptome and Proteome Defines Novel Transcript Features.</title>
        <authorList>
            <person name="Ramaprasad A."/>
            <person name="Mourier T."/>
            <person name="Naeem R."/>
            <person name="Malas T.B."/>
            <person name="Moussa E."/>
            <person name="Panigrahi A."/>
            <person name="Vermont S.J."/>
            <person name="Otto T.D."/>
            <person name="Wastling J."/>
            <person name="Pain A."/>
        </authorList>
    </citation>
    <scope>NUCLEOTIDE SEQUENCE</scope>
    <source>
        <strain evidence="4">Liverpool</strain>
    </source>
</reference>
<name>F0VED0_NEOCL</name>
<feature type="region of interest" description="Disordered" evidence="1">
    <location>
        <begin position="531"/>
        <end position="578"/>
    </location>
</feature>
<feature type="region of interest" description="Disordered" evidence="1">
    <location>
        <begin position="780"/>
        <end position="839"/>
    </location>
</feature>
<reference evidence="3" key="2">
    <citation type="submission" date="2011-03" db="EMBL/GenBank/DDBJ databases">
        <title>Comparative genomics and transcriptomics of Neospora caninum and Toxoplasma gondii.</title>
        <authorList>
            <person name="Reid A.J."/>
            <person name="Sohal A."/>
            <person name="Harris D."/>
            <person name="Quail M."/>
            <person name="Sanders M."/>
            <person name="Berriman M."/>
            <person name="Wastling J.M."/>
            <person name="Pain A."/>
        </authorList>
    </citation>
    <scope>NUCLEOTIDE SEQUENCE</scope>
    <source>
        <strain evidence="3">Liverpool</strain>
    </source>
</reference>
<dbReference type="EMBL" id="LN714480">
    <property type="protein sequence ID" value="CEL66035.1"/>
    <property type="molecule type" value="Genomic_DNA"/>
</dbReference>
<accession>F0VED0</accession>
<evidence type="ECO:0000313" key="5">
    <source>
        <dbReference type="Proteomes" id="UP000007494"/>
    </source>
</evidence>
<organism evidence="3 5">
    <name type="scientific">Neospora caninum (strain Liverpool)</name>
    <dbReference type="NCBI Taxonomy" id="572307"/>
    <lineage>
        <taxon>Eukaryota</taxon>
        <taxon>Sar</taxon>
        <taxon>Alveolata</taxon>
        <taxon>Apicomplexa</taxon>
        <taxon>Conoidasida</taxon>
        <taxon>Coccidia</taxon>
        <taxon>Eucoccidiorida</taxon>
        <taxon>Eimeriorina</taxon>
        <taxon>Sarcocystidae</taxon>
        <taxon>Neospora</taxon>
    </lineage>
</organism>
<evidence type="ECO:0000256" key="2">
    <source>
        <dbReference type="SAM" id="Phobius"/>
    </source>
</evidence>
<dbReference type="eggNOG" id="ENOG502QZ1Y">
    <property type="taxonomic scope" value="Eukaryota"/>
</dbReference>
<reference evidence="3" key="1">
    <citation type="submission" date="2011-02" db="EMBL/GenBank/DDBJ databases">
        <authorList>
            <person name="Aslett M."/>
        </authorList>
    </citation>
    <scope>NUCLEOTIDE SEQUENCE</scope>
    <source>
        <strain evidence="3">Liverpool</strain>
    </source>
</reference>
<gene>
    <name evidence="4" type="ORF">BN1204_018640</name>
    <name evidence="3" type="ORF">NCLIV_018640</name>
</gene>
<evidence type="ECO:0000313" key="3">
    <source>
        <dbReference type="EMBL" id="CBZ52074.1"/>
    </source>
</evidence>
<feature type="transmembrane region" description="Helical" evidence="2">
    <location>
        <begin position="283"/>
        <end position="300"/>
    </location>
</feature>
<dbReference type="RefSeq" id="XP_003882106.1">
    <property type="nucleotide sequence ID" value="XM_003882057.1"/>
</dbReference>
<feature type="compositionally biased region" description="Polar residues" evidence="1">
    <location>
        <begin position="98"/>
        <end position="118"/>
    </location>
</feature>
<keyword evidence="2" id="KW-0812">Transmembrane</keyword>
<dbReference type="InParanoid" id="F0VED0"/>
<feature type="compositionally biased region" description="Basic and acidic residues" evidence="1">
    <location>
        <begin position="552"/>
        <end position="576"/>
    </location>
</feature>
<reference evidence="5" key="3">
    <citation type="journal article" date="2012" name="PLoS Pathog.">
        <title>Comparative genomics of the apicomplexan parasites Toxoplasma gondii and Neospora caninum: Coccidia differing in host range and transmission strategy.</title>
        <authorList>
            <person name="Reid A.J."/>
            <person name="Vermont S.J."/>
            <person name="Cotton J.A."/>
            <person name="Harris D."/>
            <person name="Hill-Cawthorne G.A."/>
            <person name="Konen-Waisman S."/>
            <person name="Latham S.M."/>
            <person name="Mourier T."/>
            <person name="Norton R."/>
            <person name="Quail M.A."/>
            <person name="Sanders M."/>
            <person name="Shanmugam D."/>
            <person name="Sohal A."/>
            <person name="Wasmuth J.D."/>
            <person name="Brunk B."/>
            <person name="Grigg M.E."/>
            <person name="Howard J.C."/>
            <person name="Parkinson J."/>
            <person name="Roos D.S."/>
            <person name="Trees A.J."/>
            <person name="Berriman M."/>
            <person name="Pain A."/>
            <person name="Wastling J.M."/>
        </authorList>
    </citation>
    <scope>NUCLEOTIDE SEQUENCE [LARGE SCALE GENOMIC DNA]</scope>
    <source>
        <strain evidence="5">Liverpool</strain>
    </source>
</reference>
<keyword evidence="2" id="KW-1133">Transmembrane helix</keyword>
<feature type="region of interest" description="Disordered" evidence="1">
    <location>
        <begin position="98"/>
        <end position="247"/>
    </location>
</feature>
<feature type="region of interest" description="Disordered" evidence="1">
    <location>
        <begin position="636"/>
        <end position="673"/>
    </location>
</feature>
<dbReference type="AlphaFoldDB" id="F0VED0"/>
<feature type="transmembrane region" description="Helical" evidence="2">
    <location>
        <begin position="254"/>
        <end position="277"/>
    </location>
</feature>
<dbReference type="GeneID" id="13444940"/>